<dbReference type="OrthoDB" id="196957at2759"/>
<organism evidence="7 8">
    <name type="scientific">Spirodela intermedia</name>
    <name type="common">Intermediate duckweed</name>
    <dbReference type="NCBI Taxonomy" id="51605"/>
    <lineage>
        <taxon>Eukaryota</taxon>
        <taxon>Viridiplantae</taxon>
        <taxon>Streptophyta</taxon>
        <taxon>Embryophyta</taxon>
        <taxon>Tracheophyta</taxon>
        <taxon>Spermatophyta</taxon>
        <taxon>Magnoliopsida</taxon>
        <taxon>Liliopsida</taxon>
        <taxon>Araceae</taxon>
        <taxon>Lemnoideae</taxon>
        <taxon>Spirodela</taxon>
    </lineage>
</organism>
<dbReference type="Proteomes" id="UP000663760">
    <property type="component" value="Chromosome 7"/>
</dbReference>
<dbReference type="PROSITE" id="PS50082">
    <property type="entry name" value="WD_REPEATS_2"/>
    <property type="match status" value="1"/>
</dbReference>
<dbReference type="InterPro" id="IPR036322">
    <property type="entry name" value="WD40_repeat_dom_sf"/>
</dbReference>
<dbReference type="Pfam" id="PF23609">
    <property type="entry name" value="Beta-prop_EIPR1"/>
    <property type="match status" value="1"/>
</dbReference>
<feature type="domain" description="EIPR1-like beta-propeller" evidence="6">
    <location>
        <begin position="5"/>
        <end position="281"/>
    </location>
</feature>
<evidence type="ECO:0000256" key="1">
    <source>
        <dbReference type="ARBA" id="ARBA00005672"/>
    </source>
</evidence>
<dbReference type="PANTHER" id="PTHR14205:SF15">
    <property type="entry name" value="EARP AND GARP COMPLEX-INTERACTING PROTEIN 1"/>
    <property type="match status" value="1"/>
</dbReference>
<feature type="region of interest" description="Disordered" evidence="5">
    <location>
        <begin position="283"/>
        <end position="307"/>
    </location>
</feature>
<dbReference type="GO" id="GO:0016567">
    <property type="term" value="P:protein ubiquitination"/>
    <property type="evidence" value="ECO:0007669"/>
    <property type="project" value="TreeGrafter"/>
</dbReference>
<keyword evidence="3" id="KW-0677">Repeat</keyword>
<sequence>MQGGSTGIVYGGLKYQARCIADVKADANNTSFLAGTLSLKEENEVHLIRLSPSAAELVCEGLFYHPGEIWDLASCPFDSRLFSAVFASGETNGAVIWKIPELYGQSNSPPLEQLVSFDGHPCKIRSILWWPIGKHDKVISIDEQNLFLWSLDCSRKIAEVQSQESVGVLHHLSGGAWDPHDRNTVAAFCDSSLQCWDLRTMKKTNSIELVHVRDADYNPNKQHIVATAEDETGIHLWDLRMPNFPFSELPGHAHWTWAIRHNPQYDQLILSSGTDSTVNLWLTSSNNSDDSTSESQSDSPTQKMDPLLNSYTDYENSVYGIAWSSREPSMFASLSYDGRVVVESVKSYLPRK</sequence>
<proteinExistence type="inferred from homology"/>
<evidence type="ECO:0000313" key="7">
    <source>
        <dbReference type="EMBL" id="CAA7399720.1"/>
    </source>
</evidence>
<name>A0A7I8KPJ8_SPIIN</name>
<keyword evidence="8" id="KW-1185">Reference proteome</keyword>
<dbReference type="AlphaFoldDB" id="A0A7I8KPJ8"/>
<dbReference type="EMBL" id="LR746270">
    <property type="protein sequence ID" value="CAA7399720.1"/>
    <property type="molecule type" value="Genomic_DNA"/>
</dbReference>
<evidence type="ECO:0000256" key="5">
    <source>
        <dbReference type="SAM" id="MobiDB-lite"/>
    </source>
</evidence>
<feature type="repeat" description="WD" evidence="4">
    <location>
        <begin position="249"/>
        <end position="291"/>
    </location>
</feature>
<gene>
    <name evidence="7" type="ORF">SI8410_07010390</name>
</gene>
<accession>A0A7I8KPJ8</accession>
<dbReference type="FunFam" id="2.130.10.10:FF:000352">
    <property type="entry name" value="WD repeat-containing protein DWA2"/>
    <property type="match status" value="1"/>
</dbReference>
<dbReference type="InterPro" id="IPR040323">
    <property type="entry name" value="EIPR1"/>
</dbReference>
<protein>
    <recommendedName>
        <fullName evidence="6">EIPR1-like beta-propeller domain-containing protein</fullName>
    </recommendedName>
</protein>
<comment type="similarity">
    <text evidence="1">Belongs to the WD repeat EIPR1 family.</text>
</comment>
<dbReference type="InterPro" id="IPR001680">
    <property type="entry name" value="WD40_rpt"/>
</dbReference>
<evidence type="ECO:0000313" key="8">
    <source>
        <dbReference type="Proteomes" id="UP000663760"/>
    </source>
</evidence>
<reference evidence="7" key="1">
    <citation type="submission" date="2020-02" db="EMBL/GenBank/DDBJ databases">
        <authorList>
            <person name="Scholz U."/>
            <person name="Mascher M."/>
            <person name="Fiebig A."/>
        </authorList>
    </citation>
    <scope>NUCLEOTIDE SEQUENCE</scope>
</reference>
<feature type="compositionally biased region" description="Low complexity" evidence="5">
    <location>
        <begin position="283"/>
        <end position="302"/>
    </location>
</feature>
<evidence type="ECO:0000256" key="2">
    <source>
        <dbReference type="ARBA" id="ARBA00022574"/>
    </source>
</evidence>
<dbReference type="PANTHER" id="PTHR14205">
    <property type="entry name" value="WD-REPEAT PROTEIN"/>
    <property type="match status" value="1"/>
</dbReference>
<dbReference type="SMART" id="SM00320">
    <property type="entry name" value="WD40"/>
    <property type="match status" value="6"/>
</dbReference>
<evidence type="ECO:0000256" key="4">
    <source>
        <dbReference type="PROSITE-ProRule" id="PRU00221"/>
    </source>
</evidence>
<dbReference type="InterPro" id="IPR059104">
    <property type="entry name" value="Beta-prop_EIPR1-like"/>
</dbReference>
<evidence type="ECO:0000259" key="6">
    <source>
        <dbReference type="Pfam" id="PF23609"/>
    </source>
</evidence>
<dbReference type="SUPFAM" id="SSF50978">
    <property type="entry name" value="WD40 repeat-like"/>
    <property type="match status" value="1"/>
</dbReference>
<keyword evidence="2 4" id="KW-0853">WD repeat</keyword>
<evidence type="ECO:0000256" key="3">
    <source>
        <dbReference type="ARBA" id="ARBA00022737"/>
    </source>
</evidence>
<dbReference type="InterPro" id="IPR015943">
    <property type="entry name" value="WD40/YVTN_repeat-like_dom_sf"/>
</dbReference>
<dbReference type="Gene3D" id="2.130.10.10">
    <property type="entry name" value="YVTN repeat-like/Quinoprotein amine dehydrogenase"/>
    <property type="match status" value="1"/>
</dbReference>